<gene>
    <name evidence="8" type="ORF">ABZV61_03895</name>
</gene>
<dbReference type="Pfam" id="PF01471">
    <property type="entry name" value="PG_binding_1"/>
    <property type="match status" value="2"/>
</dbReference>
<dbReference type="SMART" id="SM00644">
    <property type="entry name" value="Ami_2"/>
    <property type="match status" value="1"/>
</dbReference>
<dbReference type="InterPro" id="IPR051206">
    <property type="entry name" value="NAMLAA_amidase_2"/>
</dbReference>
<evidence type="ECO:0000313" key="8">
    <source>
        <dbReference type="EMBL" id="MET8431943.1"/>
    </source>
</evidence>
<dbReference type="InterPro" id="IPR036366">
    <property type="entry name" value="PGBDSf"/>
</dbReference>
<evidence type="ECO:0000259" key="7">
    <source>
        <dbReference type="SMART" id="SM00644"/>
    </source>
</evidence>
<keyword evidence="6" id="KW-0732">Signal</keyword>
<dbReference type="Gene3D" id="1.10.101.10">
    <property type="entry name" value="PGBD-like superfamily/PGBD"/>
    <property type="match status" value="2"/>
</dbReference>
<evidence type="ECO:0000256" key="4">
    <source>
        <dbReference type="ARBA" id="ARBA00022801"/>
    </source>
</evidence>
<comment type="catalytic activity">
    <reaction evidence="1">
        <text>Hydrolyzes the link between N-acetylmuramoyl residues and L-amino acid residues in certain cell-wall glycopeptides.</text>
        <dbReference type="EC" id="3.5.1.28"/>
    </reaction>
</comment>
<keyword evidence="5" id="KW-0961">Cell wall biogenesis/degradation</keyword>
<dbReference type="CDD" id="cd06583">
    <property type="entry name" value="PGRP"/>
    <property type="match status" value="1"/>
</dbReference>
<dbReference type="EMBL" id="JBEXIP010000002">
    <property type="protein sequence ID" value="MET8431943.1"/>
    <property type="molecule type" value="Genomic_DNA"/>
</dbReference>
<feature type="domain" description="N-acetylmuramoyl-L-alanine amidase" evidence="7">
    <location>
        <begin position="231"/>
        <end position="358"/>
    </location>
</feature>
<feature type="chain" id="PRO_5045335584" description="N-acetylmuramoyl-L-alanine amidase" evidence="6">
    <location>
        <begin position="29"/>
        <end position="526"/>
    </location>
</feature>
<keyword evidence="4 8" id="KW-0378">Hydrolase</keyword>
<proteinExistence type="inferred from homology"/>
<evidence type="ECO:0000313" key="9">
    <source>
        <dbReference type="Proteomes" id="UP001550044"/>
    </source>
</evidence>
<dbReference type="GO" id="GO:0008745">
    <property type="term" value="F:N-acetylmuramoyl-L-alanine amidase activity"/>
    <property type="evidence" value="ECO:0007669"/>
    <property type="project" value="UniProtKB-EC"/>
</dbReference>
<reference evidence="8 9" key="1">
    <citation type="submission" date="2024-06" db="EMBL/GenBank/DDBJ databases">
        <title>The Natural Products Discovery Center: Release of the First 8490 Sequenced Strains for Exploring Actinobacteria Biosynthetic Diversity.</title>
        <authorList>
            <person name="Kalkreuter E."/>
            <person name="Kautsar S.A."/>
            <person name="Yang D."/>
            <person name="Bader C.D."/>
            <person name="Teijaro C.N."/>
            <person name="Fluegel L."/>
            <person name="Davis C.M."/>
            <person name="Simpson J.R."/>
            <person name="Lauterbach L."/>
            <person name="Steele A.D."/>
            <person name="Gui C."/>
            <person name="Meng S."/>
            <person name="Li G."/>
            <person name="Viehrig K."/>
            <person name="Ye F."/>
            <person name="Su P."/>
            <person name="Kiefer A.F."/>
            <person name="Nichols A."/>
            <person name="Cepeda A.J."/>
            <person name="Yan W."/>
            <person name="Fan B."/>
            <person name="Jiang Y."/>
            <person name="Adhikari A."/>
            <person name="Zheng C.-J."/>
            <person name="Schuster L."/>
            <person name="Cowan T.M."/>
            <person name="Smanski M.J."/>
            <person name="Chevrette M.G."/>
            <person name="De Carvalho L.P.S."/>
            <person name="Shen B."/>
        </authorList>
    </citation>
    <scope>NUCLEOTIDE SEQUENCE [LARGE SCALE GENOMIC DNA]</scope>
    <source>
        <strain evidence="8 9">NPDC005137</strain>
    </source>
</reference>
<dbReference type="InterPro" id="IPR002502">
    <property type="entry name" value="Amidase_domain"/>
</dbReference>
<evidence type="ECO:0000256" key="6">
    <source>
        <dbReference type="SAM" id="SignalP"/>
    </source>
</evidence>
<evidence type="ECO:0000256" key="3">
    <source>
        <dbReference type="ARBA" id="ARBA00011901"/>
    </source>
</evidence>
<keyword evidence="9" id="KW-1185">Reference proteome</keyword>
<dbReference type="SUPFAM" id="SSF47090">
    <property type="entry name" value="PGBD-like"/>
    <property type="match status" value="2"/>
</dbReference>
<organism evidence="8 9">
    <name type="scientific">Streptomyces sp. 900116325</name>
    <dbReference type="NCBI Taxonomy" id="3154295"/>
    <lineage>
        <taxon>Bacteria</taxon>
        <taxon>Bacillati</taxon>
        <taxon>Actinomycetota</taxon>
        <taxon>Actinomycetes</taxon>
        <taxon>Kitasatosporales</taxon>
        <taxon>Streptomycetaceae</taxon>
        <taxon>Streptomyces</taxon>
    </lineage>
</organism>
<comment type="caution">
    <text evidence="8">The sequence shown here is derived from an EMBL/GenBank/DDBJ whole genome shotgun (WGS) entry which is preliminary data.</text>
</comment>
<dbReference type="SUPFAM" id="SSF55846">
    <property type="entry name" value="N-acetylmuramoyl-L-alanine amidase-like"/>
    <property type="match status" value="1"/>
</dbReference>
<accession>A0ABV2U273</accession>
<dbReference type="Proteomes" id="UP001550044">
    <property type="component" value="Unassembled WGS sequence"/>
</dbReference>
<dbReference type="PANTHER" id="PTHR30417:SF1">
    <property type="entry name" value="N-ACETYLMURAMOYL-L-ALANINE AMIDASE AMID"/>
    <property type="match status" value="1"/>
</dbReference>
<dbReference type="SUPFAM" id="SSF53955">
    <property type="entry name" value="Lysozyme-like"/>
    <property type="match status" value="1"/>
</dbReference>
<dbReference type="InterPro" id="IPR002477">
    <property type="entry name" value="Peptidoglycan-bd-like"/>
</dbReference>
<sequence>MPRRAAAHTGRRASVVAALAVTALTATGTPAAASSAAHLPATAADGGRTMHRAFVKAAGKYDVPRDLLAAVGYGETHLDGHTGRPSQANGFGVMHLASNPANRTLEKAAAITGEPLSRLRRDTTANILGGAAVLRSYADRLGLDGDERDDIDAWYPAVAQYSGTTGPAAARYADTVYAFLTHGFAATVPGGEQISVTARPVAPEKGTPSATSGRAPITPYPSALWVPADAHNFTVGRTATIDKVIIHVTQGSYEGSIKWFQDPKAEVSAHYVVRSSDGQITQTVRDTDTAYHAKQANASALGIEHEGYIDDPSWFTDTMYRASAALTRALCDKYGIPKDRAHIIGHDEAPGTDHTDPGRYWDWNRYMGFVEGDSNSGSSSDGLGFPSYSLLQSGASGAQVTAVQQLLNTQGFAAGAADGSFGAATLSAVKAYQTTRGLPAAGNVGPKTWTALLSAGSTPTLRQGDSGADVKRLQRSLTAALGTTVDAVGTFGPVTAKAVRTYQTRQGLAVTGIVSSNTWAALHAGH</sequence>
<protein>
    <recommendedName>
        <fullName evidence="3">N-acetylmuramoyl-L-alanine amidase</fullName>
        <ecNumber evidence="3">3.5.1.28</ecNumber>
    </recommendedName>
</protein>
<dbReference type="RefSeq" id="WP_356708508.1">
    <property type="nucleotide sequence ID" value="NZ_JBEXIP010000002.1"/>
</dbReference>
<dbReference type="InterPro" id="IPR036365">
    <property type="entry name" value="PGBD-like_sf"/>
</dbReference>
<dbReference type="PANTHER" id="PTHR30417">
    <property type="entry name" value="N-ACETYLMURAMOYL-L-ALANINE AMIDASE AMID"/>
    <property type="match status" value="1"/>
</dbReference>
<evidence type="ECO:0000256" key="2">
    <source>
        <dbReference type="ARBA" id="ARBA00007553"/>
    </source>
</evidence>
<evidence type="ECO:0000256" key="1">
    <source>
        <dbReference type="ARBA" id="ARBA00001561"/>
    </source>
</evidence>
<dbReference type="Gene3D" id="3.40.80.10">
    <property type="entry name" value="Peptidoglycan recognition protein-like"/>
    <property type="match status" value="1"/>
</dbReference>
<dbReference type="InterPro" id="IPR023346">
    <property type="entry name" value="Lysozyme-like_dom_sf"/>
</dbReference>
<feature type="signal peptide" evidence="6">
    <location>
        <begin position="1"/>
        <end position="28"/>
    </location>
</feature>
<dbReference type="InterPro" id="IPR036505">
    <property type="entry name" value="Amidase/PGRP_sf"/>
</dbReference>
<name>A0ABV2U273_9ACTN</name>
<comment type="similarity">
    <text evidence="2">Belongs to the N-acetylmuramoyl-L-alanine amidase 2 family.</text>
</comment>
<dbReference type="Pfam" id="PF01510">
    <property type="entry name" value="Amidase_2"/>
    <property type="match status" value="1"/>
</dbReference>
<dbReference type="Gene3D" id="1.10.530.10">
    <property type="match status" value="1"/>
</dbReference>
<dbReference type="EC" id="3.5.1.28" evidence="3"/>
<evidence type="ECO:0000256" key="5">
    <source>
        <dbReference type="ARBA" id="ARBA00023316"/>
    </source>
</evidence>